<evidence type="ECO:0000256" key="2">
    <source>
        <dbReference type="ARBA" id="ARBA00022448"/>
    </source>
</evidence>
<dbReference type="GO" id="GO:0015031">
    <property type="term" value="P:protein transport"/>
    <property type="evidence" value="ECO:0007669"/>
    <property type="project" value="UniProtKB-KW"/>
</dbReference>
<dbReference type="CDD" id="cd01234">
    <property type="entry name" value="PH_CADPS"/>
    <property type="match status" value="1"/>
</dbReference>
<feature type="region of interest" description="Disordered" evidence="14">
    <location>
        <begin position="126"/>
        <end position="149"/>
    </location>
</feature>
<evidence type="ECO:0000259" key="17">
    <source>
        <dbReference type="PROSITE" id="PS51232"/>
    </source>
</evidence>
<evidence type="ECO:0000256" key="1">
    <source>
        <dbReference type="ARBA" id="ARBA00004156"/>
    </source>
</evidence>
<comment type="subcellular location">
    <subcellularLocation>
        <location evidence="1">Cytoplasmic vesicle membrane</location>
    </subcellularLocation>
    <subcellularLocation>
        <location evidence="11">Synapse</location>
    </subcellularLocation>
</comment>
<dbReference type="PROSITE" id="PS50004">
    <property type="entry name" value="C2"/>
    <property type="match status" value="1"/>
</dbReference>
<dbReference type="InterPro" id="IPR010473">
    <property type="entry name" value="GTPase-bd"/>
</dbReference>
<dbReference type="SUPFAM" id="SSF49562">
    <property type="entry name" value="C2 domain (Calcium/lipid-binding domain, CaLB)"/>
    <property type="match status" value="1"/>
</dbReference>
<dbReference type="InterPro" id="IPR010472">
    <property type="entry name" value="FH3_dom"/>
</dbReference>
<organism evidence="19 20">
    <name type="scientific">Ancylostoma ceylanicum</name>
    <dbReference type="NCBI Taxonomy" id="53326"/>
    <lineage>
        <taxon>Eukaryota</taxon>
        <taxon>Metazoa</taxon>
        <taxon>Ecdysozoa</taxon>
        <taxon>Nematoda</taxon>
        <taxon>Chromadorea</taxon>
        <taxon>Rhabditida</taxon>
        <taxon>Rhabditina</taxon>
        <taxon>Rhabditomorpha</taxon>
        <taxon>Strongyloidea</taxon>
        <taxon>Ancylostomatidae</taxon>
        <taxon>Ancylostomatinae</taxon>
        <taxon>Ancylostoma</taxon>
    </lineage>
</organism>
<evidence type="ECO:0000256" key="10">
    <source>
        <dbReference type="ARBA" id="ARBA00023329"/>
    </source>
</evidence>
<dbReference type="PROSITE" id="PS51258">
    <property type="entry name" value="MHD1"/>
    <property type="match status" value="1"/>
</dbReference>
<feature type="region of interest" description="Disordered" evidence="14">
    <location>
        <begin position="573"/>
        <end position="603"/>
    </location>
</feature>
<dbReference type="InterPro" id="IPR011989">
    <property type="entry name" value="ARM-like"/>
</dbReference>
<dbReference type="GO" id="GO:0030036">
    <property type="term" value="P:actin cytoskeleton organization"/>
    <property type="evidence" value="ECO:0007669"/>
    <property type="project" value="InterPro"/>
</dbReference>
<dbReference type="SUPFAM" id="SSF48371">
    <property type="entry name" value="ARM repeat"/>
    <property type="match status" value="1"/>
</dbReference>
<dbReference type="EMBL" id="JARK01001339">
    <property type="protein sequence ID" value="EYC32413.1"/>
    <property type="molecule type" value="Genomic_DNA"/>
</dbReference>
<evidence type="ECO:0000256" key="4">
    <source>
        <dbReference type="ARBA" id="ARBA00022723"/>
    </source>
</evidence>
<feature type="domain" description="MHD1" evidence="18">
    <location>
        <begin position="1130"/>
        <end position="1261"/>
    </location>
</feature>
<dbReference type="Proteomes" id="UP000024635">
    <property type="component" value="Unassembled WGS sequence"/>
</dbReference>
<dbReference type="Gene3D" id="2.60.40.150">
    <property type="entry name" value="C2 domain"/>
    <property type="match status" value="1"/>
</dbReference>
<dbReference type="InterPro" id="IPR001849">
    <property type="entry name" value="PH_domain"/>
</dbReference>
<evidence type="ECO:0000256" key="13">
    <source>
        <dbReference type="ARBA" id="ARBA00083240"/>
    </source>
</evidence>
<dbReference type="Gene3D" id="1.25.10.10">
    <property type="entry name" value="Leucine-rich Repeat Variant"/>
    <property type="match status" value="1"/>
</dbReference>
<dbReference type="InterPro" id="IPR057457">
    <property type="entry name" value="CAPS_C2"/>
</dbReference>
<dbReference type="PANTHER" id="PTHR12166">
    <property type="entry name" value="CALCIUM-DEPENDENT SECRETION ACTIVATOR"/>
    <property type="match status" value="1"/>
</dbReference>
<evidence type="ECO:0000256" key="14">
    <source>
        <dbReference type="SAM" id="MobiDB-lite"/>
    </source>
</evidence>
<dbReference type="SMART" id="SM01139">
    <property type="entry name" value="Drf_FH3"/>
    <property type="match status" value="1"/>
</dbReference>
<evidence type="ECO:0000256" key="6">
    <source>
        <dbReference type="ARBA" id="ARBA00022927"/>
    </source>
</evidence>
<dbReference type="GO" id="GO:0003779">
    <property type="term" value="F:actin binding"/>
    <property type="evidence" value="ECO:0007669"/>
    <property type="project" value="InterPro"/>
</dbReference>
<dbReference type="InterPro" id="IPR033227">
    <property type="entry name" value="CAPS"/>
</dbReference>
<dbReference type="Pfam" id="PF06371">
    <property type="entry name" value="Drf_GBD"/>
    <property type="match status" value="2"/>
</dbReference>
<dbReference type="GO" id="GO:0030659">
    <property type="term" value="C:cytoplasmic vesicle membrane"/>
    <property type="evidence" value="ECO:0007669"/>
    <property type="project" value="UniProtKB-SubCell"/>
</dbReference>
<dbReference type="Pfam" id="PF06292">
    <property type="entry name" value="MUN"/>
    <property type="match status" value="2"/>
</dbReference>
<dbReference type="OrthoDB" id="10063282at2759"/>
<dbReference type="InterPro" id="IPR000008">
    <property type="entry name" value="C2_dom"/>
</dbReference>
<evidence type="ECO:0000256" key="7">
    <source>
        <dbReference type="ARBA" id="ARBA00023018"/>
    </source>
</evidence>
<evidence type="ECO:0000256" key="12">
    <source>
        <dbReference type="ARBA" id="ARBA00069119"/>
    </source>
</evidence>
<evidence type="ECO:0000259" key="16">
    <source>
        <dbReference type="PROSITE" id="PS50004"/>
    </source>
</evidence>
<name>A0A016W068_9BILA</name>
<reference evidence="20" key="1">
    <citation type="journal article" date="2015" name="Nat. Genet.">
        <title>The genome and transcriptome of the zoonotic hookworm Ancylostoma ceylanicum identify infection-specific gene families.</title>
        <authorList>
            <person name="Schwarz E.M."/>
            <person name="Hu Y."/>
            <person name="Antoshechkin I."/>
            <person name="Miller M.M."/>
            <person name="Sternberg P.W."/>
            <person name="Aroian R.V."/>
        </authorList>
    </citation>
    <scope>NUCLEOTIDE SEQUENCE</scope>
    <source>
        <strain evidence="20">HY135</strain>
    </source>
</reference>
<dbReference type="FunFam" id="2.60.40.150:FF:000239">
    <property type="entry name" value="Calcium-dependent secretion activator"/>
    <property type="match status" value="1"/>
</dbReference>
<dbReference type="GO" id="GO:0046872">
    <property type="term" value="F:metal ion binding"/>
    <property type="evidence" value="ECO:0007669"/>
    <property type="project" value="UniProtKB-KW"/>
</dbReference>
<protein>
    <recommendedName>
        <fullName evidence="12">Calcium-dependent secretion activator</fullName>
    </recommendedName>
    <alternativeName>
        <fullName evidence="13">Uncoordinated protein 31</fullName>
    </alternativeName>
</protein>
<dbReference type="FunFam" id="2.30.29.30:FF:000343">
    <property type="entry name" value="Calcium-dependent secretion activator"/>
    <property type="match status" value="1"/>
</dbReference>
<keyword evidence="3" id="KW-0268">Exocytosis</keyword>
<evidence type="ECO:0000256" key="8">
    <source>
        <dbReference type="ARBA" id="ARBA00023121"/>
    </source>
</evidence>
<dbReference type="SMART" id="SM01145">
    <property type="entry name" value="DUF1041"/>
    <property type="match status" value="1"/>
</dbReference>
<gene>
    <name evidence="19" type="primary">Acey_s0003.g1559</name>
    <name evidence="19" type="synonym">Acey-unc-31</name>
    <name evidence="19" type="ORF">Y032_0003g1559</name>
</gene>
<sequence length="1552" mass="175749">MVGRGKKSSCKQAATEAVTGPEVVRHNTAPRHLIDPSSCYDVLIAVLSTSATYSQPNIFIGELFSSSLILYRHIVLLCDKMRARGGDWLAVLLILGEPFNSLPAALSPDSVFFASARARFFNRSPSSRFSHSARSRRGHSADSPFRRATPYRATVGPGAMLGPGQPPLPPMPPEDQLATMFDQVLKQMDLPVDKVRILKEYNNEKKWKVVVDSQGMNAHVDPASYLTKLSYFLDKKTLKKNKKVLGDETSTAVLKHIEISLRTNSVDWVIQFLNPPNNGMQVLVEYMNQLLLEASSQTCSDSQAGSALDSTDHVIPSSSSASTVGAASLFRKNHTIASRTTKVSKNVGELEDDVHVCIMCLRAIMNNKRGFELVFADSRAIYCIVRSILHQSLRTKTLVMQMLSSICMVQGGQELVSDAFDQFRLDYRERHRFQTLMYFIRNPPEFHVEFLSSAVQFLDIFSSVEDMNQRVYLQYELHLLGLDDYIDEMAECQSDELQARMSAYTSGEMDVAALVDDSHHKARLLEECDQQSALDDQRRKIRYGDAFLGLQRTLIVLLKKNDGSRVCNIAAEPERREHAPSDRVDLKRRTSSGSLNKNDSDDGEVTLTKSDVVLTFNMEVVVMEVQGLKALAPNRIVYCTMEVDGHKLQTDHAEAQRPSWDTQGDFSTKNPLPVVKIKLYSEVKSIVSFEDKELGKVIIQPTPNCSRSPEWYTMTVPKNCADQHLKIRIAIRVEKPPNLKYCGYCYCMGRQAWKKWKRRFFCLVQVSQYAFAVCSFRQKKSDPTEFVQLDGFTIDYMPEPDQDLVAQGGKHFFTAIKEGDELKFATDDENERHLWVQALYRATGQAYKPVPPKQSTVAPKAQGFQDKASKHGLDDIIQADPISFNHDHLFADIQRQALNFRMNEPICSLGWFSPGQVFVLDEYCARYMVRGCYRHVTLLSNLLDKADQGQLIDPTLIHYSFAFCASHVHGNRPDGVGTVTLEEKEKFQEIKERLRVLLEKQITNFRYCFPFGRPEGALKGTLSLLERVLMKDVVSPVPPEEVRAVIRKCLEDAALVNYTRICNEAKIEQRMGVDVSPQQRIEDMMRVTEYCIDLLKENEEHHGEQLRGAFAWFSDLLADHSEIFWSLYSVDLDSAMEVQPPDSWDAFPLFQTLNDFLLSEKSLNGGIFHKKLTSQFQPLVVRYTDLMEHSISQSIDKGFSKEKWEPRKEGCATSEDIYWKLDALHTFVCDLNWPEEEFRKYLNVRMKSLTSDMISKVASSTYQQFDSWMQRARKSTDYILPSEVCVMINVLFSSKARATRIAVDGGEFKYQSKLDETLDTMLSDMETCIQDRLIGVLEFVLGKLARYDEGNPIGALLSMAPKPTSIFNKVKTMVGEQGINITGSATPTPTTPQNSKAPVSQQQSTGHFGNSYVTFMRGCTEQLRQIVTDEVWVNTLFENWYANQMKMISEWLTERLQQSLSPYQFTCLSFIVKKVYSDFELQGIDEEKLNGKVYQSINRRLQLEEANVALHEHSNGHAPSVFPSSLGNATAAVSNVSSMVEGAGAKVFSFFK</sequence>
<evidence type="ECO:0000256" key="9">
    <source>
        <dbReference type="ARBA" id="ARBA00023136"/>
    </source>
</evidence>
<evidence type="ECO:0000256" key="11">
    <source>
        <dbReference type="ARBA" id="ARBA00034103"/>
    </source>
</evidence>
<dbReference type="Pfam" id="PF25341">
    <property type="entry name" value="C2_CAPS"/>
    <property type="match status" value="1"/>
</dbReference>
<dbReference type="GO" id="GO:0031267">
    <property type="term" value="F:small GTPase binding"/>
    <property type="evidence" value="ECO:0007669"/>
    <property type="project" value="InterPro"/>
</dbReference>
<dbReference type="GO" id="GO:0016079">
    <property type="term" value="P:synaptic vesicle exocytosis"/>
    <property type="evidence" value="ECO:0007669"/>
    <property type="project" value="InterPro"/>
</dbReference>
<evidence type="ECO:0000256" key="5">
    <source>
        <dbReference type="ARBA" id="ARBA00022837"/>
    </source>
</evidence>
<dbReference type="GO" id="GO:0098793">
    <property type="term" value="C:presynapse"/>
    <property type="evidence" value="ECO:0007669"/>
    <property type="project" value="GOC"/>
</dbReference>
<keyword evidence="10" id="KW-0968">Cytoplasmic vesicle</keyword>
<dbReference type="Pfam" id="PF06367">
    <property type="entry name" value="Drf_FH3"/>
    <property type="match status" value="1"/>
</dbReference>
<feature type="domain" description="GBD/FH3" evidence="17">
    <location>
        <begin position="169"/>
        <end position="587"/>
    </location>
</feature>
<dbReference type="InterPro" id="IPR014770">
    <property type="entry name" value="Munc13_1"/>
</dbReference>
<evidence type="ECO:0000313" key="20">
    <source>
        <dbReference type="Proteomes" id="UP000024635"/>
    </source>
</evidence>
<keyword evidence="6" id="KW-0653">Protein transport</keyword>
<evidence type="ECO:0000259" key="18">
    <source>
        <dbReference type="PROSITE" id="PS51258"/>
    </source>
</evidence>
<comment type="caution">
    <text evidence="19">The sequence shown here is derived from an EMBL/GenBank/DDBJ whole genome shotgun (WGS) entry which is preliminary data.</text>
</comment>
<feature type="domain" description="PH" evidence="15">
    <location>
        <begin position="738"/>
        <end position="844"/>
    </location>
</feature>
<feature type="compositionally biased region" description="Basic and acidic residues" evidence="14">
    <location>
        <begin position="573"/>
        <end position="588"/>
    </location>
</feature>
<keyword evidence="4" id="KW-0479">Metal-binding</keyword>
<dbReference type="Pfam" id="PF00169">
    <property type="entry name" value="PH"/>
    <property type="match status" value="1"/>
</dbReference>
<dbReference type="GO" id="GO:1990504">
    <property type="term" value="P:dense core granule exocytosis"/>
    <property type="evidence" value="ECO:0007669"/>
    <property type="project" value="InterPro"/>
</dbReference>
<dbReference type="GO" id="GO:0008289">
    <property type="term" value="F:lipid binding"/>
    <property type="evidence" value="ECO:0007669"/>
    <property type="project" value="UniProtKB-KW"/>
</dbReference>
<dbReference type="InterPro" id="IPR014768">
    <property type="entry name" value="GBD/FH3_dom"/>
</dbReference>
<keyword evidence="9" id="KW-0472">Membrane</keyword>
<keyword evidence="8" id="KW-0446">Lipid-binding</keyword>
<dbReference type="InterPro" id="IPR016024">
    <property type="entry name" value="ARM-type_fold"/>
</dbReference>
<dbReference type="InterPro" id="IPR010439">
    <property type="entry name" value="MUN_dom"/>
</dbReference>
<dbReference type="SMART" id="SM00233">
    <property type="entry name" value="PH"/>
    <property type="match status" value="1"/>
</dbReference>
<dbReference type="PROSITE" id="PS50003">
    <property type="entry name" value="PH_DOMAIN"/>
    <property type="match status" value="1"/>
</dbReference>
<keyword evidence="2" id="KW-0813">Transport</keyword>
<evidence type="ECO:0000313" key="19">
    <source>
        <dbReference type="EMBL" id="EYC32413.1"/>
    </source>
</evidence>
<feature type="domain" description="C2" evidence="16">
    <location>
        <begin position="599"/>
        <end position="716"/>
    </location>
</feature>
<dbReference type="Gene3D" id="2.30.29.30">
    <property type="entry name" value="Pleckstrin-homology domain (PH domain)/Phosphotyrosine-binding domain (PTB)"/>
    <property type="match status" value="1"/>
</dbReference>
<keyword evidence="20" id="KW-1185">Reference proteome</keyword>
<feature type="region of interest" description="Disordered" evidence="14">
    <location>
        <begin position="1384"/>
        <end position="1404"/>
    </location>
</feature>
<evidence type="ECO:0000259" key="15">
    <source>
        <dbReference type="PROSITE" id="PS50003"/>
    </source>
</evidence>
<proteinExistence type="predicted"/>
<keyword evidence="5" id="KW-0106">Calcium</keyword>
<dbReference type="InterPro" id="IPR011993">
    <property type="entry name" value="PH-like_dom_sf"/>
</dbReference>
<dbReference type="SUPFAM" id="SSF50729">
    <property type="entry name" value="PH domain-like"/>
    <property type="match status" value="1"/>
</dbReference>
<dbReference type="PROSITE" id="PS51232">
    <property type="entry name" value="GBD_FH3"/>
    <property type="match status" value="1"/>
</dbReference>
<dbReference type="SMART" id="SM01140">
    <property type="entry name" value="Drf_GBD"/>
    <property type="match status" value="1"/>
</dbReference>
<evidence type="ECO:0000256" key="3">
    <source>
        <dbReference type="ARBA" id="ARBA00022483"/>
    </source>
</evidence>
<accession>A0A016W068</accession>
<keyword evidence="7" id="KW-0770">Synapse</keyword>
<dbReference type="PANTHER" id="PTHR12166:SF8">
    <property type="entry name" value="CALCIUM-DEPENDENT SECRETION ACTIVATOR"/>
    <property type="match status" value="1"/>
</dbReference>
<dbReference type="InterPro" id="IPR035892">
    <property type="entry name" value="C2_domain_sf"/>
</dbReference>